<evidence type="ECO:0000259" key="12">
    <source>
        <dbReference type="Pfam" id="PF00593"/>
    </source>
</evidence>
<keyword evidence="16" id="KW-1185">Reference proteome</keyword>
<feature type="domain" description="TonB-dependent receptor plug" evidence="13">
    <location>
        <begin position="64"/>
        <end position="168"/>
    </location>
</feature>
<keyword evidence="7 8" id="KW-0998">Cell outer membrane</keyword>
<feature type="domain" description="TonB-dependent receptor-like beta-barrel" evidence="12">
    <location>
        <begin position="284"/>
        <end position="692"/>
    </location>
</feature>
<dbReference type="GO" id="GO:0009279">
    <property type="term" value="C:cell outer membrane"/>
    <property type="evidence" value="ECO:0007669"/>
    <property type="project" value="UniProtKB-SubCell"/>
</dbReference>
<dbReference type="RefSeq" id="WP_160778707.1">
    <property type="nucleotide sequence ID" value="NZ_BAAAZF010000001.1"/>
</dbReference>
<evidence type="ECO:0000256" key="7">
    <source>
        <dbReference type="ARBA" id="ARBA00023237"/>
    </source>
</evidence>
<evidence type="ECO:0000256" key="1">
    <source>
        <dbReference type="ARBA" id="ARBA00004571"/>
    </source>
</evidence>
<dbReference type="CDD" id="cd01347">
    <property type="entry name" value="ligand_gated_channel"/>
    <property type="match status" value="1"/>
</dbReference>
<comment type="similarity">
    <text evidence="8 9">Belongs to the TonB-dependent receptor family.</text>
</comment>
<dbReference type="OrthoDB" id="9795928at2"/>
<keyword evidence="3 8" id="KW-1134">Transmembrane beta strand</keyword>
<gene>
    <name evidence="14" type="ORF">GRI94_05330</name>
    <name evidence="15" type="ORF">GRI94_19420</name>
</gene>
<evidence type="ECO:0000256" key="3">
    <source>
        <dbReference type="ARBA" id="ARBA00022452"/>
    </source>
</evidence>
<feature type="region of interest" description="Disordered" evidence="10">
    <location>
        <begin position="26"/>
        <end position="48"/>
    </location>
</feature>
<keyword evidence="4 8" id="KW-0812">Transmembrane</keyword>
<dbReference type="PROSITE" id="PS52016">
    <property type="entry name" value="TONB_DEPENDENT_REC_3"/>
    <property type="match status" value="1"/>
</dbReference>
<dbReference type="InterPro" id="IPR012910">
    <property type="entry name" value="Plug_dom"/>
</dbReference>
<accession>A0A845AZT3</accession>
<dbReference type="InterPro" id="IPR037066">
    <property type="entry name" value="Plug_dom_sf"/>
</dbReference>
<feature type="chain" id="PRO_5044663643" evidence="11">
    <location>
        <begin position="27"/>
        <end position="723"/>
    </location>
</feature>
<dbReference type="Gene3D" id="2.170.130.10">
    <property type="entry name" value="TonB-dependent receptor, plug domain"/>
    <property type="match status" value="1"/>
</dbReference>
<feature type="region of interest" description="Disordered" evidence="10">
    <location>
        <begin position="308"/>
        <end position="332"/>
    </location>
</feature>
<dbReference type="InterPro" id="IPR000531">
    <property type="entry name" value="Beta-barrel_TonB"/>
</dbReference>
<dbReference type="Proteomes" id="UP000446786">
    <property type="component" value="Unassembled WGS sequence"/>
</dbReference>
<dbReference type="AlphaFoldDB" id="A0A845AZT3"/>
<dbReference type="Gene3D" id="2.40.170.20">
    <property type="entry name" value="TonB-dependent receptor, beta-barrel domain"/>
    <property type="match status" value="1"/>
</dbReference>
<dbReference type="GO" id="GO:0044718">
    <property type="term" value="P:siderophore transmembrane transport"/>
    <property type="evidence" value="ECO:0007669"/>
    <property type="project" value="TreeGrafter"/>
</dbReference>
<dbReference type="EMBL" id="WTYE01000001">
    <property type="protein sequence ID" value="MXP31246.1"/>
    <property type="molecule type" value="Genomic_DNA"/>
</dbReference>
<protein>
    <submittedName>
        <fullName evidence="15">TonB-dependent receptor</fullName>
    </submittedName>
</protein>
<keyword evidence="15" id="KW-0675">Receptor</keyword>
<dbReference type="EMBL" id="WTYE01000001">
    <property type="protein sequence ID" value="MXP34006.1"/>
    <property type="molecule type" value="Genomic_DNA"/>
</dbReference>
<evidence type="ECO:0000256" key="10">
    <source>
        <dbReference type="SAM" id="MobiDB-lite"/>
    </source>
</evidence>
<evidence type="ECO:0000256" key="8">
    <source>
        <dbReference type="PROSITE-ProRule" id="PRU01360"/>
    </source>
</evidence>
<evidence type="ECO:0000256" key="11">
    <source>
        <dbReference type="SAM" id="SignalP"/>
    </source>
</evidence>
<sequence length="723" mass="78693">MSPIRYRPLLSVSALAVALASQPAIAQDAPPAETASERPDDDLHNRRNDESKEIVVTAAGLTQLDVLAGTSVLEGFELQRSLEGNIGETLVKLPGVSASGFAPGSSRPVLRGFQGERVRVLIDGLGAIDVSNTSVDHAVTIDPLTAERIDVLRGPAVLLYGSSAIGGAINVIDKRIPRRMPDEAIHIDGIIRGDTAMDTREGGLSIDLPAGPNFAFHVDGSYRKTNDLEIAGFAIGPELRADLLGDAAEEEAEGELEEAEELREAANQTGILPNSATETWTANAGVTFFSGDSNLGLAVGWYDTNYGVPGNPEGGHHHGDDEEGEEEEGGEEGEEIVTIDLRQFRADLRGELDLGDGFFDTLVTRAGFSDYTHTEFEGDEVGTVFEVQGFEARAELVQNRKNGWGGGSGIQYYFRDFDAFGAEAYVPKNRTEQIALFTLQEFDFSGLHLEFAARYENTDIDSTVVDFERSFDTFSGAVSLAKETESGFRFGINANRAERAPSAEELLSNGPHIATQAFEIGDPNLSTESAWGVELFARGKIGGATVSVAAFHNWFDDYIYLQETGLEEDELPVFVYLQDDATYWGFEGEIQIPIIDSGPFRLLTDLRAEYIKAELDDNTPLPRIPPLSLLGALEADFEQFNVRGEVQWFDDQTSVSPFESQTDSFTLVNASVAWRPISGDKSVTVLLKAENIFDVTGRRHASFTKDFVPLAGRNIQASVRFSF</sequence>
<dbReference type="GO" id="GO:0015344">
    <property type="term" value="F:siderophore uptake transmembrane transporter activity"/>
    <property type="evidence" value="ECO:0007669"/>
    <property type="project" value="TreeGrafter"/>
</dbReference>
<organism evidence="15 16">
    <name type="scientific">Parerythrobacter jejuensis</name>
    <dbReference type="NCBI Taxonomy" id="795812"/>
    <lineage>
        <taxon>Bacteria</taxon>
        <taxon>Pseudomonadati</taxon>
        <taxon>Pseudomonadota</taxon>
        <taxon>Alphaproteobacteria</taxon>
        <taxon>Sphingomonadales</taxon>
        <taxon>Erythrobacteraceae</taxon>
        <taxon>Parerythrobacter</taxon>
    </lineage>
</organism>
<evidence type="ECO:0000256" key="2">
    <source>
        <dbReference type="ARBA" id="ARBA00022448"/>
    </source>
</evidence>
<comment type="subcellular location">
    <subcellularLocation>
        <location evidence="1 8">Cell outer membrane</location>
        <topology evidence="1 8">Multi-pass membrane protein</topology>
    </subcellularLocation>
</comment>
<feature type="compositionally biased region" description="Basic and acidic residues" evidence="10">
    <location>
        <begin position="35"/>
        <end position="48"/>
    </location>
</feature>
<dbReference type="SUPFAM" id="SSF56935">
    <property type="entry name" value="Porins"/>
    <property type="match status" value="1"/>
</dbReference>
<keyword evidence="6 8" id="KW-0472">Membrane</keyword>
<keyword evidence="11" id="KW-0732">Signal</keyword>
<dbReference type="Pfam" id="PF07715">
    <property type="entry name" value="Plug"/>
    <property type="match status" value="1"/>
</dbReference>
<name>A0A845AZT3_9SPHN</name>
<dbReference type="Pfam" id="PF00593">
    <property type="entry name" value="TonB_dep_Rec_b-barrel"/>
    <property type="match status" value="1"/>
</dbReference>
<evidence type="ECO:0000256" key="4">
    <source>
        <dbReference type="ARBA" id="ARBA00022692"/>
    </source>
</evidence>
<dbReference type="InterPro" id="IPR039426">
    <property type="entry name" value="TonB-dep_rcpt-like"/>
</dbReference>
<evidence type="ECO:0000256" key="6">
    <source>
        <dbReference type="ARBA" id="ARBA00023136"/>
    </source>
</evidence>
<evidence type="ECO:0000256" key="9">
    <source>
        <dbReference type="RuleBase" id="RU003357"/>
    </source>
</evidence>
<evidence type="ECO:0000256" key="5">
    <source>
        <dbReference type="ARBA" id="ARBA00023077"/>
    </source>
</evidence>
<feature type="signal peptide" evidence="11">
    <location>
        <begin position="1"/>
        <end position="26"/>
    </location>
</feature>
<dbReference type="PANTHER" id="PTHR30069:SF40">
    <property type="entry name" value="TONB-DEPENDENT RECEPTOR NMB0964-RELATED"/>
    <property type="match status" value="1"/>
</dbReference>
<feature type="compositionally biased region" description="Acidic residues" evidence="10">
    <location>
        <begin position="321"/>
        <end position="332"/>
    </location>
</feature>
<evidence type="ECO:0000313" key="15">
    <source>
        <dbReference type="EMBL" id="MXP34006.1"/>
    </source>
</evidence>
<keyword evidence="2 8" id="KW-0813">Transport</keyword>
<evidence type="ECO:0000313" key="14">
    <source>
        <dbReference type="EMBL" id="MXP31246.1"/>
    </source>
</evidence>
<keyword evidence="5 9" id="KW-0798">TonB box</keyword>
<evidence type="ECO:0000313" key="16">
    <source>
        <dbReference type="Proteomes" id="UP000446786"/>
    </source>
</evidence>
<dbReference type="PANTHER" id="PTHR30069">
    <property type="entry name" value="TONB-DEPENDENT OUTER MEMBRANE RECEPTOR"/>
    <property type="match status" value="1"/>
</dbReference>
<proteinExistence type="inferred from homology"/>
<dbReference type="InterPro" id="IPR036942">
    <property type="entry name" value="Beta-barrel_TonB_sf"/>
</dbReference>
<reference evidence="15 16" key="1">
    <citation type="submission" date="2019-12" db="EMBL/GenBank/DDBJ databases">
        <title>Genomic-based taxomic classification of the family Erythrobacteraceae.</title>
        <authorList>
            <person name="Xu L."/>
        </authorList>
    </citation>
    <scope>NUCLEOTIDE SEQUENCE [LARGE SCALE GENOMIC DNA]</scope>
    <source>
        <strain evidence="15 16">JCM 16677</strain>
    </source>
</reference>
<comment type="caution">
    <text evidence="15">The sequence shown here is derived from an EMBL/GenBank/DDBJ whole genome shotgun (WGS) entry which is preliminary data.</text>
</comment>
<evidence type="ECO:0000259" key="13">
    <source>
        <dbReference type="Pfam" id="PF07715"/>
    </source>
</evidence>